<gene>
    <name evidence="1" type="ORF">WS74_0991</name>
</gene>
<organism evidence="1 2">
    <name type="scientific">Weissella ceti</name>
    <dbReference type="NCBI Taxonomy" id="759620"/>
    <lineage>
        <taxon>Bacteria</taxon>
        <taxon>Bacillati</taxon>
        <taxon>Bacillota</taxon>
        <taxon>Bacilli</taxon>
        <taxon>Lactobacillales</taxon>
        <taxon>Lactobacillaceae</taxon>
        <taxon>Weissella</taxon>
    </lineage>
</organism>
<dbReference type="KEGG" id="wci:WS105_0987"/>
<dbReference type="InterPro" id="IPR021247">
    <property type="entry name" value="DUF2785"/>
</dbReference>
<reference evidence="2" key="2">
    <citation type="submission" date="2014-08" db="EMBL/GenBank/DDBJ databases">
        <title>Complete genome of Weissella ceti strain WS74 isolated from diseased rainbow trout in Brazil.</title>
        <authorList>
            <person name="Figueiredo H.C.P."/>
            <person name="Leal C.A.G."/>
            <person name="Pereira F.L."/>
            <person name="Soares S.C."/>
            <person name="Dorella F.A."/>
            <person name="Carvalho A.F."/>
            <person name="Azevedo V.A.C."/>
        </authorList>
    </citation>
    <scope>NUCLEOTIDE SEQUENCE [LARGE SCALE GENOMIC DNA]</scope>
    <source>
        <strain evidence="2">WS74</strain>
    </source>
</reference>
<dbReference type="KEGG" id="wct:WS74_0991"/>
<evidence type="ECO:0000313" key="1">
    <source>
        <dbReference type="EMBL" id="AIM63243.1"/>
    </source>
</evidence>
<evidence type="ECO:0008006" key="3">
    <source>
        <dbReference type="Google" id="ProtNLM"/>
    </source>
</evidence>
<reference evidence="1 2" key="1">
    <citation type="journal article" date="2014" name="Genome Announc.">
        <title>Complete Genome Sequences of Fish Pathogenic Weissella ceti Strains WS74 and WS105.</title>
        <authorList>
            <person name="Figueiredo H.C."/>
            <person name="Leal C.A."/>
            <person name="Dorella F.A."/>
            <person name="Carvalho A.F."/>
            <person name="Soares S.C."/>
            <person name="Pereira F.L."/>
            <person name="Azevedo V.A."/>
        </authorList>
    </citation>
    <scope>NUCLEOTIDE SEQUENCE [LARGE SCALE GENOMIC DNA]</scope>
    <source>
        <strain evidence="1 2">WS74</strain>
    </source>
</reference>
<evidence type="ECO:0000313" key="2">
    <source>
        <dbReference type="Proteomes" id="UP000029079"/>
    </source>
</evidence>
<dbReference type="Proteomes" id="UP000029079">
    <property type="component" value="Chromosome"/>
</dbReference>
<protein>
    <recommendedName>
        <fullName evidence="3">DUF2785 domain-containing protein</fullName>
    </recommendedName>
</protein>
<dbReference type="PATRIC" id="fig|759620.7.peg.951"/>
<dbReference type="RefSeq" id="WP_009496106.1">
    <property type="nucleotide sequence ID" value="NZ_CP009223.1"/>
</dbReference>
<dbReference type="STRING" id="759620.WS105_0987"/>
<dbReference type="Pfam" id="PF10978">
    <property type="entry name" value="DUF2785"/>
    <property type="match status" value="1"/>
</dbReference>
<dbReference type="EMBL" id="CP009223">
    <property type="protein sequence ID" value="AIM63243.1"/>
    <property type="molecule type" value="Genomic_DNA"/>
</dbReference>
<dbReference type="KEGG" id="wce:WS08_0925"/>
<proteinExistence type="predicted"/>
<name>A0A075TWB6_9LACO</name>
<accession>A0A075TWB6</accession>
<keyword evidence="2" id="KW-1185">Reference proteome</keyword>
<dbReference type="OrthoDB" id="7619731at2"/>
<sequence>MATDYSELRQEVSRLRQRVLTGELYNSLGDVLGRWLDEIDHTIDRTQTSRIVGMRPDDEHELTELMIALRTEEKKDVTDDELELLVKGLHAKDFFIRDAGALTLLTELIQGGVLGWDQVKRVAFLISRDDYLFAHIDEAPNDAVFTRAAAVNLLAVIFFWGPRQYQKHLPVLLQTQIIERFALYMALERDNRGMIADKGLAQTYLQVGQFLDATALNEQVQRADKIFLLTLMVEALKRQPYAMVTGEDWRLVTYWINLLNLDQIYVDYALNLLKQWRKSLVLQRAAQDEVSWTRLSNQKHFLQGLLVREKLPEEIREYLNQAKNILA</sequence>
<dbReference type="AlphaFoldDB" id="A0A075TWB6"/>